<protein>
    <recommendedName>
        <fullName evidence="2">HD domain-containing protein</fullName>
    </recommendedName>
</protein>
<dbReference type="Pfam" id="PF01966">
    <property type="entry name" value="HD"/>
    <property type="match status" value="1"/>
</dbReference>
<reference evidence="4" key="1">
    <citation type="journal article" date="2006" name="Proc. Natl. Acad. Sci. U.S.A.">
        <title>The complete genome of Rhodococcus sp. RHA1 provides insights into a catabolic powerhouse.</title>
        <authorList>
            <person name="McLeod M.P."/>
            <person name="Warren R.L."/>
            <person name="Hsiao W.W.L."/>
            <person name="Araki N."/>
            <person name="Myhre M."/>
            <person name="Fernandes C."/>
            <person name="Miyazawa D."/>
            <person name="Wong W."/>
            <person name="Lillquist A.L."/>
            <person name="Wang D."/>
            <person name="Dosanjh M."/>
            <person name="Hara H."/>
            <person name="Petrescu A."/>
            <person name="Morin R.D."/>
            <person name="Yang G."/>
            <person name="Stott J.M."/>
            <person name="Schein J.E."/>
            <person name="Shin H."/>
            <person name="Smailus D."/>
            <person name="Siddiqui A.S."/>
            <person name="Marra M.A."/>
            <person name="Jones S.J.M."/>
            <person name="Holt R."/>
            <person name="Brinkman F.S.L."/>
            <person name="Miyauchi K."/>
            <person name="Fukuda M."/>
            <person name="Davies J.E."/>
            <person name="Mohn W.W."/>
            <person name="Eltis L.D."/>
        </authorList>
    </citation>
    <scope>NUCLEOTIDE SEQUENCE [LARGE SCALE GENOMIC DNA]</scope>
    <source>
        <strain evidence="4">RHA1</strain>
    </source>
</reference>
<dbReference type="EMBL" id="CP000431">
    <property type="protein sequence ID" value="ABG98730.1"/>
    <property type="molecule type" value="Genomic_DNA"/>
</dbReference>
<dbReference type="InterPro" id="IPR006675">
    <property type="entry name" value="HDIG_dom"/>
</dbReference>
<dbReference type="KEGG" id="rha:RHA1_ro06964"/>
<dbReference type="PATRIC" id="fig|101510.16.peg.7028"/>
<dbReference type="Proteomes" id="UP000008710">
    <property type="component" value="Chromosome"/>
</dbReference>
<feature type="domain" description="HD" evidence="2">
    <location>
        <begin position="28"/>
        <end position="104"/>
    </location>
</feature>
<dbReference type="eggNOG" id="COG1418">
    <property type="taxonomic scope" value="Bacteria"/>
</dbReference>
<dbReference type="HOGENOM" id="CLU_105441_0_0_11"/>
<dbReference type="Gene3D" id="1.10.3210.10">
    <property type="entry name" value="Hypothetical protein af1432"/>
    <property type="match status" value="1"/>
</dbReference>
<accession>Q0S156</accession>
<dbReference type="OrthoDB" id="2989229at2"/>
<dbReference type="InterPro" id="IPR003607">
    <property type="entry name" value="HD/PDEase_dom"/>
</dbReference>
<feature type="compositionally biased region" description="Basic and acidic residues" evidence="1">
    <location>
        <begin position="167"/>
        <end position="190"/>
    </location>
</feature>
<dbReference type="NCBIfam" id="TIGR00277">
    <property type="entry name" value="HDIG"/>
    <property type="match status" value="1"/>
</dbReference>
<proteinExistence type="predicted"/>
<dbReference type="InterPro" id="IPR006674">
    <property type="entry name" value="HD_domain"/>
</dbReference>
<organism evidence="3 4">
    <name type="scientific">Rhodococcus jostii (strain RHA1)</name>
    <dbReference type="NCBI Taxonomy" id="101510"/>
    <lineage>
        <taxon>Bacteria</taxon>
        <taxon>Bacillati</taxon>
        <taxon>Actinomycetota</taxon>
        <taxon>Actinomycetes</taxon>
        <taxon>Mycobacteriales</taxon>
        <taxon>Nocardiaceae</taxon>
        <taxon>Rhodococcus</taxon>
    </lineage>
</organism>
<evidence type="ECO:0000259" key="2">
    <source>
        <dbReference type="Pfam" id="PF01966"/>
    </source>
</evidence>
<sequence>MADDATRSPLVPRARALTLRVLARDRMRADHCAGVAARALALAPTVPAADRDTLVAAAWLHDIGYAAELRETGFHPLDGARYLQAHGWPERVCDLVAHHSGARFVAAVTGLGDELSQFGFVEDAVSDALTVADQTTGPHGEALSLDQRLREKIDRHGPDSPTVRAHPQRDPYLRAAADRVEQRLPPDPRARLMPKPGRRTVNGPSTPHARTG</sequence>
<dbReference type="RefSeq" id="WP_011598700.1">
    <property type="nucleotide sequence ID" value="NC_008268.1"/>
</dbReference>
<gene>
    <name evidence="3" type="ordered locus">RHA1_ro06964</name>
</gene>
<feature type="region of interest" description="Disordered" evidence="1">
    <location>
        <begin position="154"/>
        <end position="212"/>
    </location>
</feature>
<evidence type="ECO:0000256" key="1">
    <source>
        <dbReference type="SAM" id="MobiDB-lite"/>
    </source>
</evidence>
<dbReference type="AlphaFoldDB" id="Q0S156"/>
<dbReference type="SUPFAM" id="SSF109604">
    <property type="entry name" value="HD-domain/PDEase-like"/>
    <property type="match status" value="1"/>
</dbReference>
<dbReference type="CDD" id="cd00077">
    <property type="entry name" value="HDc"/>
    <property type="match status" value="1"/>
</dbReference>
<evidence type="ECO:0000313" key="4">
    <source>
        <dbReference type="Proteomes" id="UP000008710"/>
    </source>
</evidence>
<name>Q0S156_RHOJR</name>
<evidence type="ECO:0000313" key="3">
    <source>
        <dbReference type="EMBL" id="ABG98730.1"/>
    </source>
</evidence>